<feature type="transmembrane region" description="Helical" evidence="6">
    <location>
        <begin position="341"/>
        <end position="363"/>
    </location>
</feature>
<feature type="transmembrane region" description="Helical" evidence="6">
    <location>
        <begin position="311"/>
        <end position="329"/>
    </location>
</feature>
<dbReference type="Gene3D" id="1.20.5.2700">
    <property type="match status" value="1"/>
</dbReference>
<dbReference type="eggNOG" id="COG1009">
    <property type="taxonomic scope" value="Bacteria"/>
</dbReference>
<dbReference type="Pfam" id="PF00662">
    <property type="entry name" value="Proton_antipo_N"/>
    <property type="match status" value="1"/>
</dbReference>
<evidence type="ECO:0000256" key="4">
    <source>
        <dbReference type="ARBA" id="ARBA00023136"/>
    </source>
</evidence>
<feature type="transmembrane region" description="Helical" evidence="6">
    <location>
        <begin position="677"/>
        <end position="695"/>
    </location>
</feature>
<evidence type="ECO:0000313" key="9">
    <source>
        <dbReference type="EMBL" id="AEH11271.1"/>
    </source>
</evidence>
<feature type="transmembrane region" description="Helical" evidence="6">
    <location>
        <begin position="241"/>
        <end position="259"/>
    </location>
</feature>
<feature type="domain" description="NADH-Ubiquinone oxidoreductase (complex I) chain 5 N-terminal" evidence="8">
    <location>
        <begin position="130"/>
        <end position="180"/>
    </location>
</feature>
<keyword evidence="4 6" id="KW-0472">Membrane</keyword>
<accession>F8AVG7</accession>
<dbReference type="GO" id="GO:0008137">
    <property type="term" value="F:NADH dehydrogenase (ubiquinone) activity"/>
    <property type="evidence" value="ECO:0007669"/>
    <property type="project" value="InterPro"/>
</dbReference>
<feature type="domain" description="NADH:quinone oxidoreductase/Mrp antiporter transmembrane" evidence="7">
    <location>
        <begin position="197"/>
        <end position="482"/>
    </location>
</feature>
<dbReference type="Pfam" id="PF00361">
    <property type="entry name" value="Proton_antipo_M"/>
    <property type="match status" value="1"/>
</dbReference>
<dbReference type="EC" id="1.6.5.11" evidence="9"/>
<evidence type="ECO:0000256" key="5">
    <source>
        <dbReference type="RuleBase" id="RU000320"/>
    </source>
</evidence>
<dbReference type="InterPro" id="IPR001750">
    <property type="entry name" value="ND/Mrp_TM"/>
</dbReference>
<feature type="transmembrane region" description="Helical" evidence="6">
    <location>
        <begin position="179"/>
        <end position="195"/>
    </location>
</feature>
<organism evidence="9 10">
    <name type="scientific">Candidatus Protofrankia datiscae</name>
    <dbReference type="NCBI Taxonomy" id="2716812"/>
    <lineage>
        <taxon>Bacteria</taxon>
        <taxon>Bacillati</taxon>
        <taxon>Actinomycetota</taxon>
        <taxon>Actinomycetes</taxon>
        <taxon>Frankiales</taxon>
        <taxon>Frankiaceae</taxon>
        <taxon>Protofrankia</taxon>
    </lineage>
</organism>
<feature type="transmembrane region" description="Helical" evidence="6">
    <location>
        <begin position="432"/>
        <end position="453"/>
    </location>
</feature>
<dbReference type="AlphaFoldDB" id="F8AVG7"/>
<feature type="transmembrane region" description="Helical" evidence="6">
    <location>
        <begin position="93"/>
        <end position="111"/>
    </location>
</feature>
<dbReference type="GO" id="GO:0016020">
    <property type="term" value="C:membrane"/>
    <property type="evidence" value="ECO:0007669"/>
    <property type="project" value="UniProtKB-SubCell"/>
</dbReference>
<reference evidence="9 10" key="1">
    <citation type="submission" date="2011-05" db="EMBL/GenBank/DDBJ databases">
        <title>Complete sequence of chromosome of Frankia symbiont of Datisca glomerata.</title>
        <authorList>
            <consortium name="US DOE Joint Genome Institute"/>
            <person name="Lucas S."/>
            <person name="Han J."/>
            <person name="Lapidus A."/>
            <person name="Cheng J.-F."/>
            <person name="Goodwin L."/>
            <person name="Pitluck S."/>
            <person name="Peters L."/>
            <person name="Mikhailova N."/>
            <person name="Chertkov O."/>
            <person name="Teshima H."/>
            <person name="Han C."/>
            <person name="Tapia R."/>
            <person name="Land M."/>
            <person name="Hauser L."/>
            <person name="Kyrpides N."/>
            <person name="Ivanova N."/>
            <person name="Pagani I."/>
            <person name="Berry A."/>
            <person name="Pawlowski K."/>
            <person name="Persson T."/>
            <person name="Vanden Heuvel B."/>
            <person name="Benson D."/>
            <person name="Woyke T."/>
        </authorList>
    </citation>
    <scope>NUCLEOTIDE SEQUENCE [LARGE SCALE GENOMIC DNA]</scope>
    <source>
        <strain evidence="10">4085684</strain>
    </source>
</reference>
<feature type="transmembrane region" description="Helical" evidence="6">
    <location>
        <begin position="147"/>
        <end position="167"/>
    </location>
</feature>
<dbReference type="HOGENOM" id="CLU_007100_6_0_11"/>
<keyword evidence="2 5" id="KW-0812">Transmembrane</keyword>
<evidence type="ECO:0000256" key="6">
    <source>
        <dbReference type="SAM" id="Phobius"/>
    </source>
</evidence>
<feature type="transmembrane region" description="Helical" evidence="6">
    <location>
        <begin position="478"/>
        <end position="503"/>
    </location>
</feature>
<gene>
    <name evidence="9" type="ordered locus">FsymDg_3996</name>
</gene>
<keyword evidence="9" id="KW-0560">Oxidoreductase</keyword>
<evidence type="ECO:0000313" key="10">
    <source>
        <dbReference type="Proteomes" id="UP000001549"/>
    </source>
</evidence>
<dbReference type="PANTHER" id="PTHR42829:SF2">
    <property type="entry name" value="NADH-UBIQUINONE OXIDOREDUCTASE CHAIN 5"/>
    <property type="match status" value="1"/>
</dbReference>
<name>F8AVG7_9ACTN</name>
<proteinExistence type="predicted"/>
<evidence type="ECO:0000259" key="8">
    <source>
        <dbReference type="Pfam" id="PF00662"/>
    </source>
</evidence>
<dbReference type="InterPro" id="IPR003945">
    <property type="entry name" value="NU5C-like"/>
</dbReference>
<dbReference type="GO" id="GO:0042773">
    <property type="term" value="P:ATP synthesis coupled electron transport"/>
    <property type="evidence" value="ECO:0007669"/>
    <property type="project" value="InterPro"/>
</dbReference>
<dbReference type="GO" id="GO:0012505">
    <property type="term" value="C:endomembrane system"/>
    <property type="evidence" value="ECO:0007669"/>
    <property type="project" value="UniProtKB-SubCell"/>
</dbReference>
<dbReference type="InterPro" id="IPR018393">
    <property type="entry name" value="NADHpl_OxRdtase_5_subgr"/>
</dbReference>
<evidence type="ECO:0000256" key="3">
    <source>
        <dbReference type="ARBA" id="ARBA00022989"/>
    </source>
</evidence>
<sequence>MAVHPTATCQTSTFLVATCLTAASSMSISPLTTSSVTTSPMTRYAMPHEVGHEVGYAAASGVFSATWLLLVLPLAGALILLLGGRRTDRWGHLLGTAASAASFVVGLVLFFELRGRGAEDRQVAQHLFSWIPVNGFQVDAGLLFDQLSAVFVLLITGVGTLIHVYSIGYMAHDPGRRRFFAYMNLFLASMLLLVLGDNFLVLYAGWELVGLSSFLLIKFWEYKPAAATAANKAFYMNRVGDVGLALAIMLMFATVGSTNYDSVLGAAAADIIGYGTLTAIALLLLLGACGKSGQFPLQAWLPDAMEGPTPISALIHAATMVTAGVYLIARASPIFTETQAARTVVVIIGAVTIIIGCVIGCAYDDIKKVLAYSTVSQIGYMFLAVGLGPAGYALGIAHLLAHGFFKAGLFLGSGSVIHAMDDEQDMRKYGGLWRLMPVTWVTFGLGYLAIIGLPPLSGFFTKDKIIETAFDKGGTSGYLLGLTALLGAGITAFYMTRLFLLTFHGERRWSSSGERAKHPHESPTVMTGPMALLAVGSVFAGGLFIVGGTLQDWLAPVLGESHEEGARTLSPAVVTALTLLVAAGGFAGAYLRYQLRPVEAVARPDSEVGLVTVAARHDLYANTFNEAVFMRPGQYLTRFLVWLDTVGVDGLVRGAAAGIGGLSGRLRRTQTGFVRSYALSMLGGAVLVVVAALLVRAG</sequence>
<protein>
    <submittedName>
        <fullName evidence="9">Proton-translocating NADH-quinone oxidoreductase, chain L</fullName>
        <ecNumber evidence="9">1.6.5.11</ecNumber>
    </submittedName>
</protein>
<feature type="transmembrane region" description="Helical" evidence="6">
    <location>
        <begin position="524"/>
        <end position="549"/>
    </location>
</feature>
<dbReference type="NCBIfam" id="NF005141">
    <property type="entry name" value="PRK06590.1"/>
    <property type="match status" value="1"/>
</dbReference>
<keyword evidence="3 6" id="KW-1133">Transmembrane helix</keyword>
<evidence type="ECO:0000259" key="7">
    <source>
        <dbReference type="Pfam" id="PF00361"/>
    </source>
</evidence>
<evidence type="ECO:0000256" key="2">
    <source>
        <dbReference type="ARBA" id="ARBA00022692"/>
    </source>
</evidence>
<dbReference type="NCBIfam" id="TIGR01974">
    <property type="entry name" value="NDH_I_L"/>
    <property type="match status" value="1"/>
</dbReference>
<feature type="transmembrane region" description="Helical" evidence="6">
    <location>
        <begin position="370"/>
        <end position="393"/>
    </location>
</feature>
<dbReference type="GO" id="GO:0003954">
    <property type="term" value="F:NADH dehydrogenase activity"/>
    <property type="evidence" value="ECO:0007669"/>
    <property type="project" value="TreeGrafter"/>
</dbReference>
<keyword evidence="10" id="KW-1185">Reference proteome</keyword>
<dbReference type="KEGG" id="fsy:FsymDg_3996"/>
<dbReference type="PRINTS" id="PR01434">
    <property type="entry name" value="NADHDHGNASE5"/>
</dbReference>
<dbReference type="GO" id="GO:0015990">
    <property type="term" value="P:electron transport coupled proton transport"/>
    <property type="evidence" value="ECO:0007669"/>
    <property type="project" value="TreeGrafter"/>
</dbReference>
<dbReference type="EMBL" id="CP002801">
    <property type="protein sequence ID" value="AEH11271.1"/>
    <property type="molecule type" value="Genomic_DNA"/>
</dbReference>
<dbReference type="STRING" id="656024.FsymDg_3996"/>
<comment type="subcellular location">
    <subcellularLocation>
        <location evidence="1">Endomembrane system</location>
        <topology evidence="1">Multi-pass membrane protein</topology>
    </subcellularLocation>
    <subcellularLocation>
        <location evidence="5">Membrane</location>
        <topology evidence="5">Multi-pass membrane protein</topology>
    </subcellularLocation>
</comment>
<feature type="transmembrane region" description="Helical" evidence="6">
    <location>
        <begin position="569"/>
        <end position="591"/>
    </location>
</feature>
<feature type="transmembrane region" description="Helical" evidence="6">
    <location>
        <begin position="58"/>
        <end position="81"/>
    </location>
</feature>
<dbReference type="PANTHER" id="PTHR42829">
    <property type="entry name" value="NADH-UBIQUINONE OXIDOREDUCTASE CHAIN 5"/>
    <property type="match status" value="1"/>
</dbReference>
<evidence type="ECO:0000256" key="1">
    <source>
        <dbReference type="ARBA" id="ARBA00004127"/>
    </source>
</evidence>
<dbReference type="InterPro" id="IPR001516">
    <property type="entry name" value="Proton_antipo_N"/>
</dbReference>
<dbReference type="Proteomes" id="UP000001549">
    <property type="component" value="Chromosome"/>
</dbReference>
<feature type="transmembrane region" description="Helical" evidence="6">
    <location>
        <begin position="271"/>
        <end position="290"/>
    </location>
</feature>